<accession>A0A0M8MR19</accession>
<protein>
    <submittedName>
        <fullName evidence="2">Pentatricopeptide repeat-containing protein</fullName>
    </submittedName>
</protein>
<evidence type="ECO:0000313" key="3">
    <source>
        <dbReference type="Proteomes" id="UP000053831"/>
    </source>
</evidence>
<dbReference type="OrthoDB" id="185373at2759"/>
<proteinExistence type="predicted"/>
<name>A0A0M8MR19_ESCWE</name>
<dbReference type="EMBL" id="LGSR01000029">
    <property type="protein sequence ID" value="KOS16628.1"/>
    <property type="molecule type" value="Genomic_DNA"/>
</dbReference>
<dbReference type="InterPro" id="IPR050667">
    <property type="entry name" value="PPR-containing_protein"/>
</dbReference>
<gene>
    <name evidence="2" type="ORF">ESCO_004615</name>
</gene>
<dbReference type="PANTHER" id="PTHR47939">
    <property type="entry name" value="MEMBRANE-ASSOCIATED SALT-INDUCIBLE PROTEIN-LIKE"/>
    <property type="match status" value="1"/>
</dbReference>
<dbReference type="AlphaFoldDB" id="A0A0M8MR19"/>
<evidence type="ECO:0000256" key="1">
    <source>
        <dbReference type="PROSITE-ProRule" id="PRU00708"/>
    </source>
</evidence>
<comment type="caution">
    <text evidence="2">The sequence shown here is derived from an EMBL/GenBank/DDBJ whole genome shotgun (WGS) entry which is preliminary data.</text>
</comment>
<keyword evidence="3" id="KW-1185">Reference proteome</keyword>
<dbReference type="InterPro" id="IPR011990">
    <property type="entry name" value="TPR-like_helical_dom_sf"/>
</dbReference>
<dbReference type="InterPro" id="IPR002885">
    <property type="entry name" value="PPR_rpt"/>
</dbReference>
<reference evidence="2 3" key="1">
    <citation type="submission" date="2015-07" db="EMBL/GenBank/DDBJ databases">
        <title>The genome of the fungus Escovopsis weberi, a specialized disease agent of ant agriculture.</title>
        <authorList>
            <person name="de Man T.J."/>
            <person name="Stajich J.E."/>
            <person name="Kubicek C.P."/>
            <person name="Chenthamara K."/>
            <person name="Atanasova L."/>
            <person name="Druzhinina I.S."/>
            <person name="Birnbaum S."/>
            <person name="Barribeau S.M."/>
            <person name="Teiling C."/>
            <person name="Suen G."/>
            <person name="Currie C."/>
            <person name="Gerardo N.M."/>
        </authorList>
    </citation>
    <scope>NUCLEOTIDE SEQUENCE [LARGE SCALE GENOMIC DNA]</scope>
</reference>
<feature type="repeat" description="PPR" evidence="1">
    <location>
        <begin position="555"/>
        <end position="589"/>
    </location>
</feature>
<evidence type="ECO:0000313" key="2">
    <source>
        <dbReference type="EMBL" id="KOS16628.1"/>
    </source>
</evidence>
<dbReference type="Pfam" id="PF13041">
    <property type="entry name" value="PPR_2"/>
    <property type="match status" value="1"/>
</dbReference>
<sequence length="825" mass="90857">MNASRTTCWRCASQLCSAQARGPGSGAALFSSLGSTAAATAAASQPESAIDIFNDVVNRAPEVPPSSLAEQEIVLKLKALAEKSSDPLEKMEILETEILPSLNGQGHNLPTNINTAISKFLDQTCDAMTRSGGAEGSLKLSELGTKLDNFDLSWRNRLILNLCHKLVRRVSSRGDTKLHLTELINLWQCISHMKRMSARKHASTYWFTLPTADDILRDVGTRYQANAPPDTQSSPMLRALTSIFLQFTPQEAQAVIPGLLVTLAVILDPQISTQGAQNLAAPLLDRAATVLRQGTLDDAFFSVALNGEHIQFPESRLRELEAYVTKQWPSAMSLLHQKDALWREKLVTASGSGPGAVNSVERVLSLLRQAFAKAKQTSPAILSLWNDVKASAEENQAFAKEMQHSPDFLDEWIFVLCAIRGGTKVQEALDLMQRVHLRPTMRTYTNMMHGWKICKEIDKIEALWAKLVKSGIKLDAFIWTERISSLIEAEPQAGIQALAEMQALWKAAVARNAPHMAVQPSIEVVNAAFKGLITLDRKAAFDVIEWAGREQIKPNVRTYNILIQQSFRNDPPDDIQGILKAMEQQGIQPDEATFTILLEEVLGGISGEAAPKQVAAVQGAFEQMAAAGFRPNPMTYAKMLYAVTDFASGGADEAIAAVLGHMRENRVAITPEIVTILIERAIRTDPKDLDAVRRILQEHGFARIGHGDQTLWERVMSAHAVAGDTAGALAIFDDLALLDRPVTSLPCLRNLLGALIASARMDDASRVVQTVLQHKIKKIEGPGDTRYWKHAFWFMAREHALFRLDDVPLQVRSWMEQRGSARMLG</sequence>
<organism evidence="2 3">
    <name type="scientific">Escovopsis weberi</name>
    <dbReference type="NCBI Taxonomy" id="150374"/>
    <lineage>
        <taxon>Eukaryota</taxon>
        <taxon>Fungi</taxon>
        <taxon>Dikarya</taxon>
        <taxon>Ascomycota</taxon>
        <taxon>Pezizomycotina</taxon>
        <taxon>Sordariomycetes</taxon>
        <taxon>Hypocreomycetidae</taxon>
        <taxon>Hypocreales</taxon>
        <taxon>Hypocreaceae</taxon>
        <taxon>Escovopsis</taxon>
    </lineage>
</organism>
<dbReference type="PANTHER" id="PTHR47939:SF1">
    <property type="entry name" value="OS04G0684500 PROTEIN"/>
    <property type="match status" value="1"/>
</dbReference>
<dbReference type="Proteomes" id="UP000053831">
    <property type="component" value="Unassembled WGS sequence"/>
</dbReference>
<dbReference type="STRING" id="150374.A0A0M8MR19"/>
<dbReference type="PROSITE" id="PS51375">
    <property type="entry name" value="PPR"/>
    <property type="match status" value="1"/>
</dbReference>
<dbReference type="Gene3D" id="1.25.40.10">
    <property type="entry name" value="Tetratricopeptide repeat domain"/>
    <property type="match status" value="2"/>
</dbReference>